<dbReference type="Pfam" id="PF02909">
    <property type="entry name" value="TetR_C_1"/>
    <property type="match status" value="1"/>
</dbReference>
<evidence type="ECO:0000256" key="4">
    <source>
        <dbReference type="PROSITE-ProRule" id="PRU00335"/>
    </source>
</evidence>
<keyword evidence="3" id="KW-0804">Transcription</keyword>
<keyword evidence="1" id="KW-0805">Transcription regulation</keyword>
<dbReference type="InterPro" id="IPR050109">
    <property type="entry name" value="HTH-type_TetR-like_transc_reg"/>
</dbReference>
<dbReference type="STRING" id="412690.SAMN04489834_2845"/>
<dbReference type="SUPFAM" id="SSF48498">
    <property type="entry name" value="Tetracyclin repressor-like, C-terminal domain"/>
    <property type="match status" value="1"/>
</dbReference>
<dbReference type="PRINTS" id="PR00455">
    <property type="entry name" value="HTHTETR"/>
</dbReference>
<evidence type="ECO:0000313" key="6">
    <source>
        <dbReference type="EMBL" id="SDT10944.1"/>
    </source>
</evidence>
<evidence type="ECO:0000313" key="7">
    <source>
        <dbReference type="Proteomes" id="UP000181956"/>
    </source>
</evidence>
<dbReference type="Gene3D" id="1.10.357.10">
    <property type="entry name" value="Tetracycline Repressor, domain 2"/>
    <property type="match status" value="1"/>
</dbReference>
<protein>
    <submittedName>
        <fullName evidence="6">Tetracyclin repressor, C-terminal all-alpha domain</fullName>
    </submittedName>
</protein>
<dbReference type="InterPro" id="IPR001647">
    <property type="entry name" value="HTH_TetR"/>
</dbReference>
<feature type="domain" description="HTH tetR-type" evidence="5">
    <location>
        <begin position="21"/>
        <end position="81"/>
    </location>
</feature>
<dbReference type="GO" id="GO:0000976">
    <property type="term" value="F:transcription cis-regulatory region binding"/>
    <property type="evidence" value="ECO:0007669"/>
    <property type="project" value="TreeGrafter"/>
</dbReference>
<dbReference type="PROSITE" id="PS50977">
    <property type="entry name" value="HTH_TETR_2"/>
    <property type="match status" value="1"/>
</dbReference>
<dbReference type="Gene3D" id="1.10.10.60">
    <property type="entry name" value="Homeodomain-like"/>
    <property type="match status" value="1"/>
</dbReference>
<feature type="DNA-binding region" description="H-T-H motif" evidence="4">
    <location>
        <begin position="44"/>
        <end position="63"/>
    </location>
</feature>
<organism evidence="6 7">
    <name type="scientific">Microterricola viridarii</name>
    <dbReference type="NCBI Taxonomy" id="412690"/>
    <lineage>
        <taxon>Bacteria</taxon>
        <taxon>Bacillati</taxon>
        <taxon>Actinomycetota</taxon>
        <taxon>Actinomycetes</taxon>
        <taxon>Micrococcales</taxon>
        <taxon>Microbacteriaceae</taxon>
        <taxon>Microterricola</taxon>
    </lineage>
</organism>
<gene>
    <name evidence="6" type="ORF">SAMN04489834_2845</name>
</gene>
<dbReference type="PANTHER" id="PTHR30055">
    <property type="entry name" value="HTH-TYPE TRANSCRIPTIONAL REGULATOR RUTR"/>
    <property type="match status" value="1"/>
</dbReference>
<name>A0A1H1XNV4_9MICO</name>
<sequence>MATAVKRTSTRPKTSGATRVPLDRERIIAVGLELAAEPGSLSISVRELGTRLGTDPTAIYRHFRNKEQLMQALLDEVIHRSVIDVTADPAEWQERLRQLAAATLHHFVLYPAIAIEATVLTTQGPGELAAVELMLDAFSRAGLDEDEVVHQYALMASLVLSTAAGIARARGERAPVSGEKSPWIEGPLLADPRKYPLVASLAGKLADLEDQTLFIFGVDALIESAERRAATPR</sequence>
<dbReference type="GO" id="GO:0045892">
    <property type="term" value="P:negative regulation of DNA-templated transcription"/>
    <property type="evidence" value="ECO:0007669"/>
    <property type="project" value="InterPro"/>
</dbReference>
<dbReference type="AlphaFoldDB" id="A0A1H1XNV4"/>
<evidence type="ECO:0000256" key="1">
    <source>
        <dbReference type="ARBA" id="ARBA00023015"/>
    </source>
</evidence>
<dbReference type="PANTHER" id="PTHR30055:SF151">
    <property type="entry name" value="TRANSCRIPTIONAL REGULATORY PROTEIN"/>
    <property type="match status" value="1"/>
</dbReference>
<dbReference type="SUPFAM" id="SSF46689">
    <property type="entry name" value="Homeodomain-like"/>
    <property type="match status" value="1"/>
</dbReference>
<dbReference type="InterPro" id="IPR036271">
    <property type="entry name" value="Tet_transcr_reg_TetR-rel_C_sf"/>
</dbReference>
<evidence type="ECO:0000256" key="3">
    <source>
        <dbReference type="ARBA" id="ARBA00023163"/>
    </source>
</evidence>
<dbReference type="RefSeq" id="WP_172829719.1">
    <property type="nucleotide sequence ID" value="NZ_LT629742.1"/>
</dbReference>
<dbReference type="EMBL" id="LT629742">
    <property type="protein sequence ID" value="SDT10944.1"/>
    <property type="molecule type" value="Genomic_DNA"/>
</dbReference>
<keyword evidence="2 4" id="KW-0238">DNA-binding</keyword>
<evidence type="ECO:0000259" key="5">
    <source>
        <dbReference type="PROSITE" id="PS50977"/>
    </source>
</evidence>
<dbReference type="InterPro" id="IPR009057">
    <property type="entry name" value="Homeodomain-like_sf"/>
</dbReference>
<proteinExistence type="predicted"/>
<dbReference type="Proteomes" id="UP000181956">
    <property type="component" value="Chromosome I"/>
</dbReference>
<dbReference type="Pfam" id="PF00440">
    <property type="entry name" value="TetR_N"/>
    <property type="match status" value="1"/>
</dbReference>
<dbReference type="GO" id="GO:0003700">
    <property type="term" value="F:DNA-binding transcription factor activity"/>
    <property type="evidence" value="ECO:0007669"/>
    <property type="project" value="TreeGrafter"/>
</dbReference>
<reference evidence="7" key="1">
    <citation type="submission" date="2016-10" db="EMBL/GenBank/DDBJ databases">
        <authorList>
            <person name="Varghese N."/>
            <person name="Submissions S."/>
        </authorList>
    </citation>
    <scope>NUCLEOTIDE SEQUENCE [LARGE SCALE GENOMIC DNA]</scope>
    <source>
        <strain evidence="7">DSM 21772</strain>
    </source>
</reference>
<keyword evidence="7" id="KW-1185">Reference proteome</keyword>
<accession>A0A1H1XNV4</accession>
<dbReference type="InterPro" id="IPR004111">
    <property type="entry name" value="Repressor_TetR_C"/>
</dbReference>
<evidence type="ECO:0000256" key="2">
    <source>
        <dbReference type="ARBA" id="ARBA00023125"/>
    </source>
</evidence>